<dbReference type="Pfam" id="PF07735">
    <property type="entry name" value="FBA_2"/>
    <property type="match status" value="1"/>
</dbReference>
<dbReference type="OrthoDB" id="5852415at2759"/>
<protein>
    <recommendedName>
        <fullName evidence="1">Sdz-33 F-box domain-containing protein</fullName>
    </recommendedName>
</protein>
<dbReference type="PANTHER" id="PTHR21503">
    <property type="entry name" value="F-BOX-CONTAINING HYPOTHETICAL PROTEIN C.ELEGANS"/>
    <property type="match status" value="1"/>
</dbReference>
<evidence type="ECO:0000313" key="2">
    <source>
        <dbReference type="EMBL" id="PIC17579.1"/>
    </source>
</evidence>
<dbReference type="AlphaFoldDB" id="A0A2G5SRL1"/>
<accession>A0A2G5SRL1</accession>
<dbReference type="PANTHER" id="PTHR21503:SF8">
    <property type="entry name" value="F-BOX ASSOCIATED DOMAIN-CONTAINING PROTEIN-RELATED"/>
    <property type="match status" value="1"/>
</dbReference>
<sequence>MTIPISEHRSQSVGIHPPNNPYSLFEIPEEGVKLLPEDAGNQDPLVLCSAQLQNRLYVTPATSFDTNMPEIVNKDFTTRSIQWQMYVDQGGWKSLEKTVQMTGKMVASSIIQEYHVLASLGREERCMLIIMNPNQRPNPVRPRIGILGFPRDLQDEIIQNMNFLELFHLSVFRAFRRNVKSARHWSELSLELSEDCEKDCIYVLDNETKEEKILLHRSAVAREHLVNDKLVMEHSVTDLGEKIESEYKDPRERVLRLLLETFQFKTKTLKCRRAINEQNDSFLWNSIPMFEFVHLSRKPVWFDEDIAMTPEEIEIFFKRIKSDHFTLIVSVDDNNYKFQSAVGLQCLKLQCSSEWLELDNILSRESNLSNIELCKLSDSQVNRMLQQWINGEHNNLKFMTLYAEYKYSNAKAFKGIDTKAWEPSEDDKDQKPLGKNGKLACIRRKCDGKLAKVWDYSNVLLFQTNFH</sequence>
<feature type="domain" description="Sdz-33 F-box" evidence="1">
    <location>
        <begin position="344"/>
        <end position="400"/>
    </location>
</feature>
<reference evidence="3" key="1">
    <citation type="submission" date="2017-10" db="EMBL/GenBank/DDBJ databases">
        <title>Rapid genome shrinkage in a self-fertile nematode reveals novel sperm competition proteins.</title>
        <authorList>
            <person name="Yin D."/>
            <person name="Schwarz E.M."/>
            <person name="Thomas C.G."/>
            <person name="Felde R.L."/>
            <person name="Korf I.F."/>
            <person name="Cutter A.D."/>
            <person name="Schartner C.M."/>
            <person name="Ralston E.J."/>
            <person name="Meyer B.J."/>
            <person name="Haag E.S."/>
        </authorList>
    </citation>
    <scope>NUCLEOTIDE SEQUENCE [LARGE SCALE GENOMIC DNA]</scope>
    <source>
        <strain evidence="3">JU1422</strain>
    </source>
</reference>
<dbReference type="EMBL" id="PDUG01000006">
    <property type="protein sequence ID" value="PIC17579.1"/>
    <property type="molecule type" value="Genomic_DNA"/>
</dbReference>
<dbReference type="Proteomes" id="UP000230233">
    <property type="component" value="Chromosome X"/>
</dbReference>
<evidence type="ECO:0000313" key="3">
    <source>
        <dbReference type="Proteomes" id="UP000230233"/>
    </source>
</evidence>
<proteinExistence type="predicted"/>
<gene>
    <name evidence="2" type="primary">Cni-F49H12.7</name>
    <name evidence="2" type="synonym">Cnig_chr_X.g23775</name>
    <name evidence="2" type="ORF">B9Z55_023775</name>
</gene>
<name>A0A2G5SRL1_9PELO</name>
<comment type="caution">
    <text evidence="2">The sequence shown here is derived from an EMBL/GenBank/DDBJ whole genome shotgun (WGS) entry which is preliminary data.</text>
</comment>
<keyword evidence="3" id="KW-1185">Reference proteome</keyword>
<evidence type="ECO:0000259" key="1">
    <source>
        <dbReference type="Pfam" id="PF07735"/>
    </source>
</evidence>
<dbReference type="InterPro" id="IPR012885">
    <property type="entry name" value="F-box_Sdz-33"/>
</dbReference>
<organism evidence="2 3">
    <name type="scientific">Caenorhabditis nigoni</name>
    <dbReference type="NCBI Taxonomy" id="1611254"/>
    <lineage>
        <taxon>Eukaryota</taxon>
        <taxon>Metazoa</taxon>
        <taxon>Ecdysozoa</taxon>
        <taxon>Nematoda</taxon>
        <taxon>Chromadorea</taxon>
        <taxon>Rhabditida</taxon>
        <taxon>Rhabditina</taxon>
        <taxon>Rhabditomorpha</taxon>
        <taxon>Rhabditoidea</taxon>
        <taxon>Rhabditidae</taxon>
        <taxon>Peloderinae</taxon>
        <taxon>Caenorhabditis</taxon>
    </lineage>
</organism>